<dbReference type="EMBL" id="PGCJ01000814">
    <property type="protein sequence ID" value="PLW19349.1"/>
    <property type="molecule type" value="Genomic_DNA"/>
</dbReference>
<name>A0A2N5SHX7_9BASI</name>
<dbReference type="EMBL" id="PGCI01000872">
    <property type="protein sequence ID" value="PLW12825.1"/>
    <property type="molecule type" value="Genomic_DNA"/>
</dbReference>
<evidence type="ECO:0000313" key="5">
    <source>
        <dbReference type="Proteomes" id="UP000235388"/>
    </source>
</evidence>
<accession>A0A2N5SHX7</accession>
<keyword evidence="5" id="KW-1185">Reference proteome</keyword>
<organism evidence="1 6">
    <name type="scientific">Puccinia coronata f. sp. avenae</name>
    <dbReference type="NCBI Taxonomy" id="200324"/>
    <lineage>
        <taxon>Eukaryota</taxon>
        <taxon>Fungi</taxon>
        <taxon>Dikarya</taxon>
        <taxon>Basidiomycota</taxon>
        <taxon>Pucciniomycotina</taxon>
        <taxon>Pucciniomycetes</taxon>
        <taxon>Pucciniales</taxon>
        <taxon>Pucciniaceae</taxon>
        <taxon>Puccinia</taxon>
    </lineage>
</organism>
<sequence>MYHSPHKFTIRPERFSYPELHPTTPSSASLVASSLLPNFNPLKGETLNLQPSNARYNVLIPAPLPCPVANHAEKVGGASHNPRNACTLMLQ</sequence>
<gene>
    <name evidence="4" type="ORF">PCANC_04538</name>
    <name evidence="2" type="ORF">PCANC_09123</name>
    <name evidence="3" type="ORF">PCASD_11594</name>
    <name evidence="1" type="ORF">PCASD_22463</name>
</gene>
<proteinExistence type="predicted"/>
<evidence type="ECO:0000313" key="6">
    <source>
        <dbReference type="Proteomes" id="UP000235392"/>
    </source>
</evidence>
<dbReference type="Proteomes" id="UP000235388">
    <property type="component" value="Unassembled WGS sequence"/>
</dbReference>
<dbReference type="EMBL" id="PGCJ01000049">
    <property type="protein sequence ID" value="PLW54234.1"/>
    <property type="molecule type" value="Genomic_DNA"/>
</dbReference>
<dbReference type="AlphaFoldDB" id="A0A2N5SHX7"/>
<reference evidence="5 6" key="1">
    <citation type="submission" date="2017-11" db="EMBL/GenBank/DDBJ databases">
        <title>De novo assembly and phasing of dikaryotic genomes from two isolates of Puccinia coronata f. sp. avenae, the causal agent of oat crown rust.</title>
        <authorList>
            <person name="Miller M.E."/>
            <person name="Zhang Y."/>
            <person name="Omidvar V."/>
            <person name="Sperschneider J."/>
            <person name="Schwessinger B."/>
            <person name="Raley C."/>
            <person name="Palmer J.M."/>
            <person name="Garnica D."/>
            <person name="Upadhyaya N."/>
            <person name="Rathjen J."/>
            <person name="Taylor J.M."/>
            <person name="Park R.F."/>
            <person name="Dodds P.N."/>
            <person name="Hirsch C.D."/>
            <person name="Kianian S.F."/>
            <person name="Figueroa M."/>
        </authorList>
    </citation>
    <scope>NUCLEOTIDE SEQUENCE [LARGE SCALE GENOMIC DNA]</scope>
    <source>
        <strain evidence="2">12NC29</strain>
        <strain evidence="1">12SD80</strain>
    </source>
</reference>
<evidence type="ECO:0000313" key="1">
    <source>
        <dbReference type="EMBL" id="PLW12825.1"/>
    </source>
</evidence>
<dbReference type="Proteomes" id="UP000235392">
    <property type="component" value="Unassembled WGS sequence"/>
</dbReference>
<protein>
    <submittedName>
        <fullName evidence="1">Uncharacterized protein</fullName>
    </submittedName>
</protein>
<evidence type="ECO:0000313" key="3">
    <source>
        <dbReference type="EMBL" id="PLW34128.1"/>
    </source>
</evidence>
<evidence type="ECO:0000313" key="4">
    <source>
        <dbReference type="EMBL" id="PLW54234.1"/>
    </source>
</evidence>
<evidence type="ECO:0000313" key="2">
    <source>
        <dbReference type="EMBL" id="PLW19349.1"/>
    </source>
</evidence>
<comment type="caution">
    <text evidence="1">The sequence shown here is derived from an EMBL/GenBank/DDBJ whole genome shotgun (WGS) entry which is preliminary data.</text>
</comment>
<dbReference type="EMBL" id="PGCI01000204">
    <property type="protein sequence ID" value="PLW34128.1"/>
    <property type="molecule type" value="Genomic_DNA"/>
</dbReference>